<dbReference type="PANTHER" id="PTHR38166">
    <property type="entry name" value="C2H2-TYPE DOMAIN-CONTAINING PROTEIN-RELATED"/>
    <property type="match status" value="1"/>
</dbReference>
<gene>
    <name evidence="2" type="ORF">QBC42DRAFT_301731</name>
</gene>
<evidence type="ECO:0000313" key="3">
    <source>
        <dbReference type="Proteomes" id="UP001321749"/>
    </source>
</evidence>
<accession>A0AAV9H7N4</accession>
<reference evidence="2" key="2">
    <citation type="submission" date="2023-06" db="EMBL/GenBank/DDBJ databases">
        <authorList>
            <consortium name="Lawrence Berkeley National Laboratory"/>
            <person name="Mondo S.J."/>
            <person name="Hensen N."/>
            <person name="Bonometti L."/>
            <person name="Westerberg I."/>
            <person name="Brannstrom I.O."/>
            <person name="Guillou S."/>
            <person name="Cros-Aarteil S."/>
            <person name="Calhoun S."/>
            <person name="Haridas S."/>
            <person name="Kuo A."/>
            <person name="Pangilinan J."/>
            <person name="Riley R."/>
            <person name="Labutti K."/>
            <person name="Andreopoulos B."/>
            <person name="Lipzen A."/>
            <person name="Chen C."/>
            <person name="Yanf M."/>
            <person name="Daum C."/>
            <person name="Ng V."/>
            <person name="Clum A."/>
            <person name="Steindorff A."/>
            <person name="Ohm R."/>
            <person name="Martin F."/>
            <person name="Silar P."/>
            <person name="Natvig D."/>
            <person name="Lalanne C."/>
            <person name="Gautier V."/>
            <person name="Ament-Velasquez S.L."/>
            <person name="Kruys A."/>
            <person name="Hutchinson M.I."/>
            <person name="Powell A.J."/>
            <person name="Barry K."/>
            <person name="Miller A.N."/>
            <person name="Grigoriev I.V."/>
            <person name="Debuchy R."/>
            <person name="Gladieux P."/>
            <person name="Thoren M.H."/>
            <person name="Johannesson H."/>
        </authorList>
    </citation>
    <scope>NUCLEOTIDE SEQUENCE</scope>
    <source>
        <strain evidence="2">PSN324</strain>
    </source>
</reference>
<name>A0AAV9H7N4_9PEZI</name>
<dbReference type="AlphaFoldDB" id="A0AAV9H7N4"/>
<reference evidence="2" key="1">
    <citation type="journal article" date="2023" name="Mol. Phylogenet. Evol.">
        <title>Genome-scale phylogeny and comparative genomics of the fungal order Sordariales.</title>
        <authorList>
            <person name="Hensen N."/>
            <person name="Bonometti L."/>
            <person name="Westerberg I."/>
            <person name="Brannstrom I.O."/>
            <person name="Guillou S."/>
            <person name="Cros-Aarteil S."/>
            <person name="Calhoun S."/>
            <person name="Haridas S."/>
            <person name="Kuo A."/>
            <person name="Mondo S."/>
            <person name="Pangilinan J."/>
            <person name="Riley R."/>
            <person name="LaButti K."/>
            <person name="Andreopoulos B."/>
            <person name="Lipzen A."/>
            <person name="Chen C."/>
            <person name="Yan M."/>
            <person name="Daum C."/>
            <person name="Ng V."/>
            <person name="Clum A."/>
            <person name="Steindorff A."/>
            <person name="Ohm R.A."/>
            <person name="Martin F."/>
            <person name="Silar P."/>
            <person name="Natvig D.O."/>
            <person name="Lalanne C."/>
            <person name="Gautier V."/>
            <person name="Ament-Velasquez S.L."/>
            <person name="Kruys A."/>
            <person name="Hutchinson M.I."/>
            <person name="Powell A.J."/>
            <person name="Barry K."/>
            <person name="Miller A.N."/>
            <person name="Grigoriev I.V."/>
            <person name="Debuchy R."/>
            <person name="Gladieux P."/>
            <person name="Hiltunen Thoren M."/>
            <person name="Johannesson H."/>
        </authorList>
    </citation>
    <scope>NUCLEOTIDE SEQUENCE</scope>
    <source>
        <strain evidence="2">PSN324</strain>
    </source>
</reference>
<evidence type="ECO:0000313" key="2">
    <source>
        <dbReference type="EMBL" id="KAK4456776.1"/>
    </source>
</evidence>
<feature type="region of interest" description="Disordered" evidence="1">
    <location>
        <begin position="253"/>
        <end position="304"/>
    </location>
</feature>
<feature type="compositionally biased region" description="Polar residues" evidence="1">
    <location>
        <begin position="274"/>
        <end position="285"/>
    </location>
</feature>
<organism evidence="2 3">
    <name type="scientific">Cladorrhinum samala</name>
    <dbReference type="NCBI Taxonomy" id="585594"/>
    <lineage>
        <taxon>Eukaryota</taxon>
        <taxon>Fungi</taxon>
        <taxon>Dikarya</taxon>
        <taxon>Ascomycota</taxon>
        <taxon>Pezizomycotina</taxon>
        <taxon>Sordariomycetes</taxon>
        <taxon>Sordariomycetidae</taxon>
        <taxon>Sordariales</taxon>
        <taxon>Podosporaceae</taxon>
        <taxon>Cladorrhinum</taxon>
    </lineage>
</organism>
<evidence type="ECO:0000256" key="1">
    <source>
        <dbReference type="SAM" id="MobiDB-lite"/>
    </source>
</evidence>
<feature type="compositionally biased region" description="Polar residues" evidence="1">
    <location>
        <begin position="293"/>
        <end position="304"/>
    </location>
</feature>
<dbReference type="Proteomes" id="UP001321749">
    <property type="component" value="Unassembled WGS sequence"/>
</dbReference>
<evidence type="ECO:0008006" key="4">
    <source>
        <dbReference type="Google" id="ProtNLM"/>
    </source>
</evidence>
<feature type="region of interest" description="Disordered" evidence="1">
    <location>
        <begin position="1"/>
        <end position="43"/>
    </location>
</feature>
<protein>
    <recommendedName>
        <fullName evidence="4">C2H2-type domain-containing protein</fullName>
    </recommendedName>
</protein>
<comment type="caution">
    <text evidence="2">The sequence shown here is derived from an EMBL/GenBank/DDBJ whole genome shotgun (WGS) entry which is preliminary data.</text>
</comment>
<proteinExistence type="predicted"/>
<sequence length="389" mass="43036">MTGQVLSKPISKGKRAAAQDLPRNKNNGKRARTEPTPPADRSLLPCRLEQTSQSSELLLLSSSSAAAAVATTTRTWACPFSLHPVQGHFYTKPCRAKKIGRFSDLLGHFGREHIAPVFCPRCGTVFGGKNKTAAFERHQRQEVDCRPHPSGAQPHDGFVSKGELERVLDRKKKKIAAGLEAETEWFRYWSRIFPDDPPPVSPYHHETADEERLRKALPQAIESMLEGYLMSDEGKLDAEAVARIRQYCRSKQVAPGIASSRPRPEPTQFPPLIGNTSFRSRSASRGTGDRTAPNLQSRPAQRQQAQLLYSQTDGYFSLEGTDHDPLDGFIDHMSSLDADAAMSHSQLVEQEPGELELFDFHGYLKEGEDMEAEFLFSPEPPPGGGSDSG</sequence>
<dbReference type="PANTHER" id="PTHR38166:SF1">
    <property type="entry name" value="C2H2-TYPE DOMAIN-CONTAINING PROTEIN"/>
    <property type="match status" value="1"/>
</dbReference>
<dbReference type="EMBL" id="MU865167">
    <property type="protein sequence ID" value="KAK4456776.1"/>
    <property type="molecule type" value="Genomic_DNA"/>
</dbReference>
<keyword evidence="3" id="KW-1185">Reference proteome</keyword>